<sequence>MSEDTQARNRWFAIVATRLAATAGAVLGLLLLARATDWPTKVLGVAIVLAALYMMAVVPRALAHRWRSR</sequence>
<dbReference type="EMBL" id="JBHUFC010000003">
    <property type="protein sequence ID" value="MFD1788233.1"/>
    <property type="molecule type" value="Genomic_DNA"/>
</dbReference>
<keyword evidence="1" id="KW-1133">Transmembrane helix</keyword>
<dbReference type="RefSeq" id="WP_380940618.1">
    <property type="nucleotide sequence ID" value="NZ_JBHUFC010000003.1"/>
</dbReference>
<comment type="caution">
    <text evidence="2">The sequence shown here is derived from an EMBL/GenBank/DDBJ whole genome shotgun (WGS) entry which is preliminary data.</text>
</comment>
<feature type="transmembrane region" description="Helical" evidence="1">
    <location>
        <begin position="42"/>
        <end position="63"/>
    </location>
</feature>
<accession>A0ABW4NE63</accession>
<reference evidence="3" key="1">
    <citation type="journal article" date="2019" name="Int. J. Syst. Evol. Microbiol.">
        <title>The Global Catalogue of Microorganisms (GCM) 10K type strain sequencing project: providing services to taxonomists for standard genome sequencing and annotation.</title>
        <authorList>
            <consortium name="The Broad Institute Genomics Platform"/>
            <consortium name="The Broad Institute Genome Sequencing Center for Infectious Disease"/>
            <person name="Wu L."/>
            <person name="Ma J."/>
        </authorList>
    </citation>
    <scope>NUCLEOTIDE SEQUENCE [LARGE SCALE GENOMIC DNA]</scope>
    <source>
        <strain evidence="3">Q85</strain>
    </source>
</reference>
<gene>
    <name evidence="2" type="ORF">ACFSC3_11680</name>
</gene>
<evidence type="ECO:0000313" key="3">
    <source>
        <dbReference type="Proteomes" id="UP001597283"/>
    </source>
</evidence>
<keyword evidence="1" id="KW-0472">Membrane</keyword>
<evidence type="ECO:0000313" key="2">
    <source>
        <dbReference type="EMBL" id="MFD1788233.1"/>
    </source>
</evidence>
<organism evidence="2 3">
    <name type="scientific">Sphingomonas floccifaciens</name>
    <dbReference type="NCBI Taxonomy" id="1844115"/>
    <lineage>
        <taxon>Bacteria</taxon>
        <taxon>Pseudomonadati</taxon>
        <taxon>Pseudomonadota</taxon>
        <taxon>Alphaproteobacteria</taxon>
        <taxon>Sphingomonadales</taxon>
        <taxon>Sphingomonadaceae</taxon>
        <taxon>Sphingomonas</taxon>
    </lineage>
</organism>
<evidence type="ECO:0000256" key="1">
    <source>
        <dbReference type="SAM" id="Phobius"/>
    </source>
</evidence>
<protein>
    <submittedName>
        <fullName evidence="2">Uncharacterized protein</fullName>
    </submittedName>
</protein>
<feature type="transmembrane region" description="Helical" evidence="1">
    <location>
        <begin position="12"/>
        <end position="36"/>
    </location>
</feature>
<proteinExistence type="predicted"/>
<keyword evidence="3" id="KW-1185">Reference proteome</keyword>
<name>A0ABW4NE63_9SPHN</name>
<keyword evidence="1" id="KW-0812">Transmembrane</keyword>
<dbReference type="Proteomes" id="UP001597283">
    <property type="component" value="Unassembled WGS sequence"/>
</dbReference>